<evidence type="ECO:0000313" key="1">
    <source>
        <dbReference type="EMBL" id="SCC00905.1"/>
    </source>
</evidence>
<reference evidence="2" key="1">
    <citation type="submission" date="2016-08" db="EMBL/GenBank/DDBJ databases">
        <authorList>
            <person name="Varghese N."/>
            <person name="Submissions Spin"/>
        </authorList>
    </citation>
    <scope>NUCLEOTIDE SEQUENCE [LARGE SCALE GENOMIC DNA]</scope>
    <source>
        <strain evidence="2">R-53248</strain>
    </source>
</reference>
<dbReference type="Proteomes" id="UP000199670">
    <property type="component" value="Unassembled WGS sequence"/>
</dbReference>
<accession>A0A1C4B1Z9</accession>
<protein>
    <recommendedName>
        <fullName evidence="3">Lipocalin-like domain-containing protein</fullName>
    </recommendedName>
</protein>
<keyword evidence="2" id="KW-1185">Reference proteome</keyword>
<gene>
    <name evidence="1" type="ORF">GA0061081_103242</name>
</gene>
<dbReference type="EMBL" id="FMAQ01000003">
    <property type="protein sequence ID" value="SCC00905.1"/>
    <property type="molecule type" value="Genomic_DNA"/>
</dbReference>
<name>A0A1C4B1Z9_9GAMM</name>
<dbReference type="RefSeq" id="WP_091347733.1">
    <property type="nucleotide sequence ID" value="NZ_FMAQ01000003.1"/>
</dbReference>
<proteinExistence type="predicted"/>
<sequence>MKRILIISLVSLALFGCGENKITKEYLLGNWHCVGNEYEKENSDANEDFDDSVSSSEKTMTFKMLDNELYQINEDGTKILIDPNKMDTNKSEVTENAKINTKTTTKIVNSDTFNFTILAEINKINSNNNNNIIDLRTKTEVICTRIK</sequence>
<organism evidence="1 2">
    <name type="scientific">Gilliamella bombicola</name>
    <dbReference type="NCBI Taxonomy" id="1798182"/>
    <lineage>
        <taxon>Bacteria</taxon>
        <taxon>Pseudomonadati</taxon>
        <taxon>Pseudomonadota</taxon>
        <taxon>Gammaproteobacteria</taxon>
        <taxon>Orbales</taxon>
        <taxon>Orbaceae</taxon>
        <taxon>Gilliamella</taxon>
    </lineage>
</organism>
<evidence type="ECO:0000313" key="2">
    <source>
        <dbReference type="Proteomes" id="UP000199670"/>
    </source>
</evidence>
<dbReference type="PROSITE" id="PS51257">
    <property type="entry name" value="PROKAR_LIPOPROTEIN"/>
    <property type="match status" value="1"/>
</dbReference>
<dbReference type="OrthoDB" id="7059796at2"/>
<evidence type="ECO:0008006" key="3">
    <source>
        <dbReference type="Google" id="ProtNLM"/>
    </source>
</evidence>
<dbReference type="AlphaFoldDB" id="A0A1C4B1Z9"/>